<dbReference type="InterPro" id="IPR001752">
    <property type="entry name" value="Kinesin_motor_dom"/>
</dbReference>
<dbReference type="Proteomes" id="UP001497392">
    <property type="component" value="Unassembled WGS sequence"/>
</dbReference>
<feature type="region of interest" description="Disordered" evidence="6">
    <location>
        <begin position="399"/>
        <end position="432"/>
    </location>
</feature>
<feature type="compositionally biased region" description="Polar residues" evidence="6">
    <location>
        <begin position="399"/>
        <end position="413"/>
    </location>
</feature>
<feature type="compositionally biased region" description="Basic and acidic residues" evidence="6">
    <location>
        <begin position="566"/>
        <end position="580"/>
    </location>
</feature>
<feature type="region of interest" description="Disordered" evidence="6">
    <location>
        <begin position="490"/>
        <end position="599"/>
    </location>
</feature>
<evidence type="ECO:0000313" key="9">
    <source>
        <dbReference type="Proteomes" id="UP001497392"/>
    </source>
</evidence>
<evidence type="ECO:0000313" key="8">
    <source>
        <dbReference type="EMBL" id="CAL5224582.1"/>
    </source>
</evidence>
<keyword evidence="2 4" id="KW-0067">ATP-binding</keyword>
<dbReference type="SUPFAM" id="SSF52540">
    <property type="entry name" value="P-loop containing nucleoside triphosphate hydrolases"/>
    <property type="match status" value="1"/>
</dbReference>
<organism evidence="8 9">
    <name type="scientific">Coccomyxa viridis</name>
    <dbReference type="NCBI Taxonomy" id="1274662"/>
    <lineage>
        <taxon>Eukaryota</taxon>
        <taxon>Viridiplantae</taxon>
        <taxon>Chlorophyta</taxon>
        <taxon>core chlorophytes</taxon>
        <taxon>Trebouxiophyceae</taxon>
        <taxon>Trebouxiophyceae incertae sedis</taxon>
        <taxon>Coccomyxaceae</taxon>
        <taxon>Coccomyxa</taxon>
    </lineage>
</organism>
<reference evidence="8 9" key="1">
    <citation type="submission" date="2024-06" db="EMBL/GenBank/DDBJ databases">
        <authorList>
            <person name="Kraege A."/>
            <person name="Thomma B."/>
        </authorList>
    </citation>
    <scope>NUCLEOTIDE SEQUENCE [LARGE SCALE GENOMIC DNA]</scope>
</reference>
<keyword evidence="5" id="KW-0493">Microtubule</keyword>
<dbReference type="PANTHER" id="PTHR47969:SF29">
    <property type="entry name" value="KINESIN-LIKE PROTEIN"/>
    <property type="match status" value="1"/>
</dbReference>
<dbReference type="PROSITE" id="PS00411">
    <property type="entry name" value="KINESIN_MOTOR_1"/>
    <property type="match status" value="1"/>
</dbReference>
<dbReference type="PANTHER" id="PTHR47969">
    <property type="entry name" value="CHROMOSOME-ASSOCIATED KINESIN KIF4A-RELATED"/>
    <property type="match status" value="1"/>
</dbReference>
<evidence type="ECO:0000256" key="1">
    <source>
        <dbReference type="ARBA" id="ARBA00022741"/>
    </source>
</evidence>
<name>A0ABP1G444_9CHLO</name>
<evidence type="ECO:0000259" key="7">
    <source>
        <dbReference type="PROSITE" id="PS50067"/>
    </source>
</evidence>
<dbReference type="PRINTS" id="PR00380">
    <property type="entry name" value="KINESINHEAVY"/>
</dbReference>
<keyword evidence="9" id="KW-1185">Reference proteome</keyword>
<dbReference type="Gene3D" id="3.40.850.10">
    <property type="entry name" value="Kinesin motor domain"/>
    <property type="match status" value="1"/>
</dbReference>
<dbReference type="EMBL" id="CAXHTA020000011">
    <property type="protein sequence ID" value="CAL5224582.1"/>
    <property type="molecule type" value="Genomic_DNA"/>
</dbReference>
<feature type="compositionally biased region" description="Low complexity" evidence="6">
    <location>
        <begin position="417"/>
        <end position="428"/>
    </location>
</feature>
<dbReference type="PROSITE" id="PS50067">
    <property type="entry name" value="KINESIN_MOTOR_2"/>
    <property type="match status" value="1"/>
</dbReference>
<dbReference type="SMART" id="SM00129">
    <property type="entry name" value="KISc"/>
    <property type="match status" value="1"/>
</dbReference>
<dbReference type="Pfam" id="PF00225">
    <property type="entry name" value="Kinesin"/>
    <property type="match status" value="1"/>
</dbReference>
<dbReference type="CDD" id="cd00106">
    <property type="entry name" value="KISc"/>
    <property type="match status" value="1"/>
</dbReference>
<sequence length="599" mass="63564">MQKKMATSLRLAQVAVRLRPLNAREVAQGDTEAVTVSPEDQHALQVLLPGPKGMPPAVRSFAFHACLGPATRQADVLRVCGLTQLLDAALTGFRVTIMTYGQTGSGKTFTMSGRDSDDGIVTRAVLYLYDALQKGGKSCTLRASYCEIYNEALYDLLHWTKEQLQVRWDAGRGFHVPGLAHKEFASVDAMLNVISRGMQHRRTGSHELNMESSRSHSIMTVYCNVAAEEADSGASLATMGKISFVDLAGSERVKDTKAEKGMLKEASSINKSLFTLGKVISALAENGAGGNQVHVPYRDSKLTKLLMDSLGGSALALMVACCSPAASSLEETLSTLSYATRAKNIRNRPALQVDPKDAHTAALKREVQLLRAENAYLRGQLSSAASLGDSSALQMTLATSESSLTAMPSQRPSTGKAAASNQAPAEAAGGPTQQLQAAEIMLARYGQENERLAAINEALVSRRAFVDSDYTSAMDEVDWLKSRLEHLETSIVSQSQGSRGEPQGRPVSRRGRSGKGGSASEPSDQAQAPALDDPGAGKGVMLETDSPSPNGETGAPVKQSAAPTNARKETEGALESDKIVSDSQASSGNNNSDIGSSFE</sequence>
<gene>
    <name evidence="8" type="primary">g7289</name>
    <name evidence="8" type="ORF">VP750_LOCUS6241</name>
</gene>
<dbReference type="InterPro" id="IPR036961">
    <property type="entry name" value="Kinesin_motor_dom_sf"/>
</dbReference>
<proteinExistence type="inferred from homology"/>
<comment type="caution">
    <text evidence="8">The sequence shown here is derived from an EMBL/GenBank/DDBJ whole genome shotgun (WGS) entry which is preliminary data.</text>
</comment>
<protein>
    <recommendedName>
        <fullName evidence="5">Kinesin-like protein</fullName>
    </recommendedName>
</protein>
<dbReference type="InterPro" id="IPR027640">
    <property type="entry name" value="Kinesin-like_fam"/>
</dbReference>
<keyword evidence="1 4" id="KW-0547">Nucleotide-binding</keyword>
<evidence type="ECO:0000256" key="3">
    <source>
        <dbReference type="ARBA" id="ARBA00023175"/>
    </source>
</evidence>
<keyword evidence="3 4" id="KW-0505">Motor protein</keyword>
<feature type="binding site" evidence="4">
    <location>
        <begin position="101"/>
        <end position="108"/>
    </location>
    <ligand>
        <name>ATP</name>
        <dbReference type="ChEBI" id="CHEBI:30616"/>
    </ligand>
</feature>
<dbReference type="InterPro" id="IPR027417">
    <property type="entry name" value="P-loop_NTPase"/>
</dbReference>
<dbReference type="InterPro" id="IPR019821">
    <property type="entry name" value="Kinesin_motor_CS"/>
</dbReference>
<feature type="compositionally biased region" description="Low complexity" evidence="6">
    <location>
        <begin position="586"/>
        <end position="599"/>
    </location>
</feature>
<evidence type="ECO:0000256" key="5">
    <source>
        <dbReference type="RuleBase" id="RU000394"/>
    </source>
</evidence>
<accession>A0ABP1G444</accession>
<feature type="domain" description="Kinesin motor" evidence="7">
    <location>
        <begin position="11"/>
        <end position="345"/>
    </location>
</feature>
<comment type="similarity">
    <text evidence="4 5">Belongs to the TRAFAC class myosin-kinesin ATPase superfamily. Kinesin family.</text>
</comment>
<evidence type="ECO:0000256" key="4">
    <source>
        <dbReference type="PROSITE-ProRule" id="PRU00283"/>
    </source>
</evidence>
<evidence type="ECO:0000256" key="2">
    <source>
        <dbReference type="ARBA" id="ARBA00022840"/>
    </source>
</evidence>
<evidence type="ECO:0000256" key="6">
    <source>
        <dbReference type="SAM" id="MobiDB-lite"/>
    </source>
</evidence>